<keyword evidence="11" id="KW-1185">Reference proteome</keyword>
<keyword evidence="8" id="KW-1133">Transmembrane helix</keyword>
<dbReference type="EC" id="2.7.11.1" evidence="1"/>
<sequence length="526" mass="54036">MTDTWMVQGYTEVRELGRGGAGRVVLATHDVTGVRVAIKYLAAELCGQKDFLLAFRGEARLLAELTAPNVVRLFEYVETDHSAAIVMELVDGVALRALLKEHGATGPEAALYVLKGSLLGLAAAHAAGVVHRDYKPENVLIDAAGNSKLADFGISARTGATGVAAGTPSYMAPEQWKGKPASPRTDIYAATATFFECVVGRKPYAADVQAAMQLQHEQAPIPVDDAPEPVRALIRKGMAKDPLQRPADAAEFVAELDAVATAGYGPGWEEKGRNKLAERAALLALLFPLAGPEANSSAVGTTVLGKTVVGGPKRAWFAAGAIVLLIVVGGGAAGYALSAGETTTPPLGSGETVVTGPPSPGDPTGTPGATPSATPTPSGSPSPDATPDPTTGPNPPTGNPNKPPTAGPPTKPPTTPPAPPTTVTFNPLTVVWNCSTPNVVIRGTMAASDAKAVTITYTVQVRTGRTWSTTGSATLNRSGSTKYDIGVPNGIGFKWPAAQTNVRLLVSSSTGETAGPYTNDCTIIIG</sequence>
<proteinExistence type="predicted"/>
<dbReference type="InterPro" id="IPR000719">
    <property type="entry name" value="Prot_kinase_dom"/>
</dbReference>
<evidence type="ECO:0000313" key="10">
    <source>
        <dbReference type="EMBL" id="MBG6137404.1"/>
    </source>
</evidence>
<dbReference type="RefSeq" id="WP_197004280.1">
    <property type="nucleotide sequence ID" value="NZ_BONS01000020.1"/>
</dbReference>
<evidence type="ECO:0000256" key="5">
    <source>
        <dbReference type="ARBA" id="ARBA00022777"/>
    </source>
</evidence>
<keyword evidence="8" id="KW-0812">Transmembrane</keyword>
<dbReference type="SUPFAM" id="SSF56112">
    <property type="entry name" value="Protein kinase-like (PK-like)"/>
    <property type="match status" value="1"/>
</dbReference>
<feature type="domain" description="Protein kinase" evidence="9">
    <location>
        <begin position="10"/>
        <end position="259"/>
    </location>
</feature>
<keyword evidence="6" id="KW-0067">ATP-binding</keyword>
<keyword evidence="4" id="KW-0547">Nucleotide-binding</keyword>
<dbReference type="Gene3D" id="1.10.510.10">
    <property type="entry name" value="Transferase(Phosphotransferase) domain 1"/>
    <property type="match status" value="1"/>
</dbReference>
<accession>A0A8J7KJY4</accession>
<evidence type="ECO:0000256" key="7">
    <source>
        <dbReference type="SAM" id="MobiDB-lite"/>
    </source>
</evidence>
<gene>
    <name evidence="10" type="ORF">IW245_003598</name>
</gene>
<feature type="transmembrane region" description="Helical" evidence="8">
    <location>
        <begin position="315"/>
        <end position="337"/>
    </location>
</feature>
<evidence type="ECO:0000313" key="11">
    <source>
        <dbReference type="Proteomes" id="UP000622552"/>
    </source>
</evidence>
<organism evidence="10 11">
    <name type="scientific">Longispora fulva</name>
    <dbReference type="NCBI Taxonomy" id="619741"/>
    <lineage>
        <taxon>Bacteria</taxon>
        <taxon>Bacillati</taxon>
        <taxon>Actinomycetota</taxon>
        <taxon>Actinomycetes</taxon>
        <taxon>Micromonosporales</taxon>
        <taxon>Micromonosporaceae</taxon>
        <taxon>Longispora</taxon>
    </lineage>
</organism>
<evidence type="ECO:0000256" key="4">
    <source>
        <dbReference type="ARBA" id="ARBA00022741"/>
    </source>
</evidence>
<dbReference type="InterPro" id="IPR008271">
    <property type="entry name" value="Ser/Thr_kinase_AS"/>
</dbReference>
<evidence type="ECO:0000256" key="8">
    <source>
        <dbReference type="SAM" id="Phobius"/>
    </source>
</evidence>
<dbReference type="PANTHER" id="PTHR43289:SF6">
    <property type="entry name" value="SERINE_THREONINE-PROTEIN KINASE NEKL-3"/>
    <property type="match status" value="1"/>
</dbReference>
<dbReference type="Pfam" id="PF00069">
    <property type="entry name" value="Pkinase"/>
    <property type="match status" value="1"/>
</dbReference>
<keyword evidence="3 10" id="KW-0808">Transferase</keyword>
<evidence type="ECO:0000256" key="3">
    <source>
        <dbReference type="ARBA" id="ARBA00022679"/>
    </source>
</evidence>
<feature type="compositionally biased region" description="Pro residues" evidence="7">
    <location>
        <begin position="378"/>
        <end position="420"/>
    </location>
</feature>
<dbReference type="CDD" id="cd14014">
    <property type="entry name" value="STKc_PknB_like"/>
    <property type="match status" value="1"/>
</dbReference>
<evidence type="ECO:0000256" key="6">
    <source>
        <dbReference type="ARBA" id="ARBA00022840"/>
    </source>
</evidence>
<dbReference type="GO" id="GO:0005524">
    <property type="term" value="F:ATP binding"/>
    <property type="evidence" value="ECO:0007669"/>
    <property type="project" value="UniProtKB-KW"/>
</dbReference>
<feature type="compositionally biased region" description="Low complexity" evidence="7">
    <location>
        <begin position="362"/>
        <end position="377"/>
    </location>
</feature>
<comment type="caution">
    <text evidence="10">The sequence shown here is derived from an EMBL/GenBank/DDBJ whole genome shotgun (WGS) entry which is preliminary data.</text>
</comment>
<dbReference type="PROSITE" id="PS00108">
    <property type="entry name" value="PROTEIN_KINASE_ST"/>
    <property type="match status" value="1"/>
</dbReference>
<dbReference type="PROSITE" id="PS50011">
    <property type="entry name" value="PROTEIN_KINASE_DOM"/>
    <property type="match status" value="1"/>
</dbReference>
<keyword evidence="5 10" id="KW-0418">Kinase</keyword>
<evidence type="ECO:0000259" key="9">
    <source>
        <dbReference type="PROSITE" id="PS50011"/>
    </source>
</evidence>
<evidence type="ECO:0000256" key="1">
    <source>
        <dbReference type="ARBA" id="ARBA00012513"/>
    </source>
</evidence>
<dbReference type="AlphaFoldDB" id="A0A8J7KJY4"/>
<feature type="region of interest" description="Disordered" evidence="7">
    <location>
        <begin position="343"/>
        <end position="425"/>
    </location>
</feature>
<protein>
    <recommendedName>
        <fullName evidence="1">non-specific serine/threonine protein kinase</fullName>
        <ecNumber evidence="1">2.7.11.1</ecNumber>
    </recommendedName>
</protein>
<dbReference type="PANTHER" id="PTHR43289">
    <property type="entry name" value="MITOGEN-ACTIVATED PROTEIN KINASE KINASE KINASE 20-RELATED"/>
    <property type="match status" value="1"/>
</dbReference>
<reference evidence="10" key="1">
    <citation type="submission" date="2020-11" db="EMBL/GenBank/DDBJ databases">
        <title>Sequencing the genomes of 1000 actinobacteria strains.</title>
        <authorList>
            <person name="Klenk H.-P."/>
        </authorList>
    </citation>
    <scope>NUCLEOTIDE SEQUENCE</scope>
    <source>
        <strain evidence="10">DSM 45356</strain>
    </source>
</reference>
<name>A0A8J7KJY4_9ACTN</name>
<dbReference type="Proteomes" id="UP000622552">
    <property type="component" value="Unassembled WGS sequence"/>
</dbReference>
<evidence type="ECO:0000256" key="2">
    <source>
        <dbReference type="ARBA" id="ARBA00022527"/>
    </source>
</evidence>
<keyword evidence="2" id="KW-0723">Serine/threonine-protein kinase</keyword>
<dbReference type="EMBL" id="JADOUF010000001">
    <property type="protein sequence ID" value="MBG6137404.1"/>
    <property type="molecule type" value="Genomic_DNA"/>
</dbReference>
<dbReference type="InterPro" id="IPR011009">
    <property type="entry name" value="Kinase-like_dom_sf"/>
</dbReference>
<dbReference type="GO" id="GO:0004674">
    <property type="term" value="F:protein serine/threonine kinase activity"/>
    <property type="evidence" value="ECO:0007669"/>
    <property type="project" value="UniProtKB-KW"/>
</dbReference>
<keyword evidence="8" id="KW-0472">Membrane</keyword>